<dbReference type="Pfam" id="PF05002">
    <property type="entry name" value="SGS"/>
    <property type="match status" value="1"/>
</dbReference>
<evidence type="ECO:0000313" key="7">
    <source>
        <dbReference type="Proteomes" id="UP000612746"/>
    </source>
</evidence>
<dbReference type="SUPFAM" id="SSF49764">
    <property type="entry name" value="HSP20-like chaperones"/>
    <property type="match status" value="1"/>
</dbReference>
<dbReference type="SUPFAM" id="SSF48452">
    <property type="entry name" value="TPR-like"/>
    <property type="match status" value="1"/>
</dbReference>
<dbReference type="SMART" id="SM00028">
    <property type="entry name" value="TPR"/>
    <property type="match status" value="3"/>
</dbReference>
<gene>
    <name evidence="6" type="ORF">INT44_006004</name>
</gene>
<dbReference type="Gene3D" id="1.25.40.10">
    <property type="entry name" value="Tetratricopeptide repeat domain"/>
    <property type="match status" value="1"/>
</dbReference>
<evidence type="ECO:0000313" key="6">
    <source>
        <dbReference type="EMBL" id="KAG2183023.1"/>
    </source>
</evidence>
<dbReference type="FunFam" id="2.60.40.790:FF:000012">
    <property type="entry name" value="SGT1 homolog, MIS12 kinetochore complex assembly cochaperone"/>
    <property type="match status" value="1"/>
</dbReference>
<comment type="similarity">
    <text evidence="1">Belongs to the SGT1 family.</text>
</comment>
<dbReference type="Pfam" id="PF13414">
    <property type="entry name" value="TPR_11"/>
    <property type="match status" value="1"/>
</dbReference>
<reference evidence="6" key="1">
    <citation type="submission" date="2020-12" db="EMBL/GenBank/DDBJ databases">
        <title>Metabolic potential, ecology and presence of endohyphal bacteria is reflected in genomic diversity of Mucoromycotina.</title>
        <authorList>
            <person name="Muszewska A."/>
            <person name="Okrasinska A."/>
            <person name="Steczkiewicz K."/>
            <person name="Drgas O."/>
            <person name="Orlowska M."/>
            <person name="Perlinska-Lenart U."/>
            <person name="Aleksandrzak-Piekarczyk T."/>
            <person name="Szatraj K."/>
            <person name="Zielenkiewicz U."/>
            <person name="Pilsyk S."/>
            <person name="Malc E."/>
            <person name="Mieczkowski P."/>
            <person name="Kruszewska J.S."/>
            <person name="Biernat P."/>
            <person name="Pawlowska J."/>
        </authorList>
    </citation>
    <scope>NUCLEOTIDE SEQUENCE</scope>
    <source>
        <strain evidence="6">WA0000051536</strain>
    </source>
</reference>
<protein>
    <submittedName>
        <fullName evidence="6">Uncharacterized protein</fullName>
    </submittedName>
</protein>
<feature type="domain" description="CS" evidence="5">
    <location>
        <begin position="156"/>
        <end position="247"/>
    </location>
</feature>
<feature type="repeat" description="TPR" evidence="2">
    <location>
        <begin position="3"/>
        <end position="36"/>
    </location>
</feature>
<dbReference type="Pfam" id="PF04969">
    <property type="entry name" value="CS"/>
    <property type="match status" value="1"/>
</dbReference>
<sequence length="345" mass="39043">MSASDLFTQANEAFFEDDYDEALSLYTQAIKLEPENPEFYLKRCIAYEKVKKNDKALEDANKAMEILETNQGSRTQLAKGHLRRGISLYHSKKYQEAKKDLMASKELNSTEKTLVTWMRRVDDELAKLSQQSPVVEEPKPTVAQPSPAATLGTPVQERARHDWFQNDDFIILEIFIKGVKKDAIDVGFHERSLSVTIKMPNGSDYSLELDPLTHEIDPSQSKFVPLSTKVEIKLKKKVAGVKWGMLEGEEVVSQTIAAPWTSTKRRDWSSLEKEFTDEPDKAEGDQALNALFQSIYGNADEDAKRAMMKSFVESNGTCLSTNWNEVFQGQVETKPPEGMIAKKYS</sequence>
<feature type="region of interest" description="Disordered" evidence="3">
    <location>
        <begin position="130"/>
        <end position="153"/>
    </location>
</feature>
<dbReference type="InterPro" id="IPR011990">
    <property type="entry name" value="TPR-like_helical_dom_sf"/>
</dbReference>
<dbReference type="PANTHER" id="PTHR45862">
    <property type="entry name" value="PROTEIN SGT1 HOMOLOG"/>
    <property type="match status" value="1"/>
</dbReference>
<evidence type="ECO:0000259" key="5">
    <source>
        <dbReference type="PROSITE" id="PS51203"/>
    </source>
</evidence>
<keyword evidence="2" id="KW-0802">TPR repeat</keyword>
<proteinExistence type="inferred from homology"/>
<comment type="caution">
    <text evidence="6">The sequence shown here is derived from an EMBL/GenBank/DDBJ whole genome shotgun (WGS) entry which is preliminary data.</text>
</comment>
<keyword evidence="7" id="KW-1185">Reference proteome</keyword>
<dbReference type="InterPro" id="IPR008978">
    <property type="entry name" value="HSP20-like_chaperone"/>
</dbReference>
<organism evidence="6 7">
    <name type="scientific">Umbelopsis vinacea</name>
    <dbReference type="NCBI Taxonomy" id="44442"/>
    <lineage>
        <taxon>Eukaryota</taxon>
        <taxon>Fungi</taxon>
        <taxon>Fungi incertae sedis</taxon>
        <taxon>Mucoromycota</taxon>
        <taxon>Mucoromycotina</taxon>
        <taxon>Umbelopsidomycetes</taxon>
        <taxon>Umbelopsidales</taxon>
        <taxon>Umbelopsidaceae</taxon>
        <taxon>Umbelopsis</taxon>
    </lineage>
</organism>
<feature type="domain" description="SGS" evidence="4">
    <location>
        <begin position="257"/>
        <end position="345"/>
    </location>
</feature>
<accession>A0A8H7UKD9</accession>
<dbReference type="EMBL" id="JAEPRA010000007">
    <property type="protein sequence ID" value="KAG2183023.1"/>
    <property type="molecule type" value="Genomic_DNA"/>
</dbReference>
<evidence type="ECO:0000256" key="2">
    <source>
        <dbReference type="PROSITE-ProRule" id="PRU00339"/>
    </source>
</evidence>
<dbReference type="PROSITE" id="PS51203">
    <property type="entry name" value="CS"/>
    <property type="match status" value="1"/>
</dbReference>
<dbReference type="Proteomes" id="UP000612746">
    <property type="component" value="Unassembled WGS sequence"/>
</dbReference>
<dbReference type="InterPro" id="IPR044563">
    <property type="entry name" value="Sgt1-like"/>
</dbReference>
<dbReference type="OrthoDB" id="1898560at2759"/>
<dbReference type="PROSITE" id="PS50005">
    <property type="entry name" value="TPR"/>
    <property type="match status" value="1"/>
</dbReference>
<dbReference type="GO" id="GO:0051087">
    <property type="term" value="F:protein-folding chaperone binding"/>
    <property type="evidence" value="ECO:0007669"/>
    <property type="project" value="InterPro"/>
</dbReference>
<dbReference type="GO" id="GO:0005737">
    <property type="term" value="C:cytoplasm"/>
    <property type="evidence" value="ECO:0007669"/>
    <property type="project" value="UniProtKB-ARBA"/>
</dbReference>
<dbReference type="PROSITE" id="PS51048">
    <property type="entry name" value="SGS"/>
    <property type="match status" value="1"/>
</dbReference>
<dbReference type="InterPro" id="IPR007699">
    <property type="entry name" value="SGS_dom"/>
</dbReference>
<dbReference type="Gene3D" id="2.60.40.790">
    <property type="match status" value="1"/>
</dbReference>
<evidence type="ECO:0000256" key="3">
    <source>
        <dbReference type="SAM" id="MobiDB-lite"/>
    </source>
</evidence>
<evidence type="ECO:0000259" key="4">
    <source>
        <dbReference type="PROSITE" id="PS51048"/>
    </source>
</evidence>
<name>A0A8H7UKD9_9FUNG</name>
<evidence type="ECO:0000256" key="1">
    <source>
        <dbReference type="ARBA" id="ARBA00008509"/>
    </source>
</evidence>
<dbReference type="CDD" id="cd06466">
    <property type="entry name" value="p23_CS_SGT1_like"/>
    <property type="match status" value="1"/>
</dbReference>
<dbReference type="InterPro" id="IPR007052">
    <property type="entry name" value="CS_dom"/>
</dbReference>
<dbReference type="AlphaFoldDB" id="A0A8H7UKD9"/>
<dbReference type="InterPro" id="IPR019734">
    <property type="entry name" value="TPR_rpt"/>
</dbReference>